<sequence>MNNKFIFFLLPALFIILIVASSFDFSSRKFVEEKNSILFSEQDSTLAIAESKEQKETYQFKNFELEEKIVGIEEADGYIIETYREYEVYKDKQGNVKEKVPTSNYSYIRYQKY</sequence>
<dbReference type="EMBL" id="WEIO01000001">
    <property type="protein sequence ID" value="KAB7709141.1"/>
    <property type="molecule type" value="Genomic_DNA"/>
</dbReference>
<dbReference type="Proteomes" id="UP000429595">
    <property type="component" value="Unassembled WGS sequence"/>
</dbReference>
<reference evidence="1 2" key="1">
    <citation type="submission" date="2019-10" db="EMBL/GenBank/DDBJ databases">
        <title>Bacillus aerolatum sp. nov., isolated from bioaerosol of sport playgrounds.</title>
        <authorList>
            <person name="Chen P."/>
            <person name="Zhang G."/>
        </authorList>
    </citation>
    <scope>NUCLEOTIDE SEQUENCE [LARGE SCALE GENOMIC DNA]</scope>
    <source>
        <strain evidence="1 2">CX253</strain>
    </source>
</reference>
<accession>A0A6I1FPH4</accession>
<dbReference type="RefSeq" id="WP_152149667.1">
    <property type="nucleotide sequence ID" value="NZ_WEIO01000001.1"/>
</dbReference>
<evidence type="ECO:0000313" key="2">
    <source>
        <dbReference type="Proteomes" id="UP000429595"/>
    </source>
</evidence>
<proteinExistence type="predicted"/>
<protein>
    <submittedName>
        <fullName evidence="1">Uncharacterized protein</fullName>
    </submittedName>
</protein>
<organism evidence="1 2">
    <name type="scientific">Bacillus aerolatus</name>
    <dbReference type="NCBI Taxonomy" id="2653354"/>
    <lineage>
        <taxon>Bacteria</taxon>
        <taxon>Bacillati</taxon>
        <taxon>Bacillota</taxon>
        <taxon>Bacilli</taxon>
        <taxon>Bacillales</taxon>
        <taxon>Bacillaceae</taxon>
        <taxon>Bacillus</taxon>
    </lineage>
</organism>
<evidence type="ECO:0000313" key="1">
    <source>
        <dbReference type="EMBL" id="KAB7709141.1"/>
    </source>
</evidence>
<gene>
    <name evidence="1" type="ORF">F9802_03265</name>
</gene>
<keyword evidence="2" id="KW-1185">Reference proteome</keyword>
<name>A0A6I1FPH4_9BACI</name>
<comment type="caution">
    <text evidence="1">The sequence shown here is derived from an EMBL/GenBank/DDBJ whole genome shotgun (WGS) entry which is preliminary data.</text>
</comment>
<dbReference type="AlphaFoldDB" id="A0A6I1FPH4"/>